<organism evidence="1 2">
    <name type="scientific">Naganishia adeliensis</name>
    <dbReference type="NCBI Taxonomy" id="92952"/>
    <lineage>
        <taxon>Eukaryota</taxon>
        <taxon>Fungi</taxon>
        <taxon>Dikarya</taxon>
        <taxon>Basidiomycota</taxon>
        <taxon>Agaricomycotina</taxon>
        <taxon>Tremellomycetes</taxon>
        <taxon>Filobasidiales</taxon>
        <taxon>Filobasidiaceae</taxon>
        <taxon>Naganishia</taxon>
    </lineage>
</organism>
<evidence type="ECO:0000313" key="1">
    <source>
        <dbReference type="EMBL" id="KAJ9104303.1"/>
    </source>
</evidence>
<accession>A0ACC2VY13</accession>
<comment type="caution">
    <text evidence="1">The sequence shown here is derived from an EMBL/GenBank/DDBJ whole genome shotgun (WGS) entry which is preliminary data.</text>
</comment>
<gene>
    <name evidence="1" type="ORF">QFC20_004585</name>
</gene>
<reference evidence="1" key="1">
    <citation type="submission" date="2023-04" db="EMBL/GenBank/DDBJ databases">
        <title>Draft Genome sequencing of Naganishia species isolated from polar environments using Oxford Nanopore Technology.</title>
        <authorList>
            <person name="Leo P."/>
            <person name="Venkateswaran K."/>
        </authorList>
    </citation>
    <scope>NUCLEOTIDE SEQUENCE</scope>
    <source>
        <strain evidence="1">MNA-CCFEE 5262</strain>
    </source>
</reference>
<keyword evidence="2" id="KW-1185">Reference proteome</keyword>
<name>A0ACC2VY13_9TREE</name>
<dbReference type="Proteomes" id="UP001230649">
    <property type="component" value="Unassembled WGS sequence"/>
</dbReference>
<dbReference type="EMBL" id="JASBWS010000054">
    <property type="protein sequence ID" value="KAJ9104303.1"/>
    <property type="molecule type" value="Genomic_DNA"/>
</dbReference>
<sequence length="234" mass="25833">MTSTSSAETFHDALEYQPKKATKKKLSFFETVTATWKPQSGEGRESALEWIDTVLGWVAFACLIVPVFATPTLYMWQDVEGNPFPVPGTVSMVKDAVNDDPASAHTSAKSSASVASLDGSGLTYWLRLFTFGCAFLVATLGFIFARKLYRARNQQSDLEPEEAIKSKYRFIPIAIAICGLGPWLYFVFGALEAEFEQGPVLYITDTGLCAAVLWFGVRALRMRVKKTASKNENV</sequence>
<evidence type="ECO:0000313" key="2">
    <source>
        <dbReference type="Proteomes" id="UP001230649"/>
    </source>
</evidence>
<protein>
    <submittedName>
        <fullName evidence="1">Uncharacterized protein</fullName>
    </submittedName>
</protein>
<proteinExistence type="predicted"/>